<protein>
    <submittedName>
        <fullName evidence="1">Uncharacterized protein</fullName>
    </submittedName>
</protein>
<dbReference type="EMBL" id="UINC01215616">
    <property type="protein sequence ID" value="SVE41387.1"/>
    <property type="molecule type" value="Genomic_DNA"/>
</dbReference>
<name>A0A383DA41_9ZZZZ</name>
<gene>
    <name evidence="1" type="ORF">METZ01_LOCUS494241</name>
</gene>
<dbReference type="SUPFAM" id="SSF52540">
    <property type="entry name" value="P-loop containing nucleoside triphosphate hydrolases"/>
    <property type="match status" value="1"/>
</dbReference>
<dbReference type="AlphaFoldDB" id="A0A383DA41"/>
<evidence type="ECO:0000313" key="1">
    <source>
        <dbReference type="EMBL" id="SVE41387.1"/>
    </source>
</evidence>
<organism evidence="1">
    <name type="scientific">marine metagenome</name>
    <dbReference type="NCBI Taxonomy" id="408172"/>
    <lineage>
        <taxon>unclassified sequences</taxon>
        <taxon>metagenomes</taxon>
        <taxon>ecological metagenomes</taxon>
    </lineage>
</organism>
<feature type="non-terminal residue" evidence="1">
    <location>
        <position position="44"/>
    </location>
</feature>
<reference evidence="1" key="1">
    <citation type="submission" date="2018-05" db="EMBL/GenBank/DDBJ databases">
        <authorList>
            <person name="Lanie J.A."/>
            <person name="Ng W.-L."/>
            <person name="Kazmierczak K.M."/>
            <person name="Andrzejewski T.M."/>
            <person name="Davidsen T.M."/>
            <person name="Wayne K.J."/>
            <person name="Tettelin H."/>
            <person name="Glass J.I."/>
            <person name="Rusch D."/>
            <person name="Podicherti R."/>
            <person name="Tsui H.-C.T."/>
            <person name="Winkler M.E."/>
        </authorList>
    </citation>
    <scope>NUCLEOTIDE SEQUENCE</scope>
</reference>
<dbReference type="InterPro" id="IPR027417">
    <property type="entry name" value="P-loop_NTPase"/>
</dbReference>
<proteinExistence type="predicted"/>
<dbReference type="Gene3D" id="3.40.50.300">
    <property type="entry name" value="P-loop containing nucleotide triphosphate hydrolases"/>
    <property type="match status" value="1"/>
</dbReference>
<accession>A0A383DA41</accession>
<sequence>MVQIILTGPTASGKGSVAFELAGRMGASIACMDSMKVYRGMDIV</sequence>